<name>A0A6J0K792_RAPSA</name>
<proteinExistence type="predicted"/>
<feature type="compositionally biased region" description="Basic and acidic residues" evidence="1">
    <location>
        <begin position="553"/>
        <end position="562"/>
    </location>
</feature>
<dbReference type="InterPro" id="IPR025836">
    <property type="entry name" value="Zn_knuckle_CX2CX4HX4C"/>
</dbReference>
<dbReference type="InterPro" id="IPR025558">
    <property type="entry name" value="DUF4283"/>
</dbReference>
<feature type="compositionally biased region" description="Basic and acidic residues" evidence="1">
    <location>
        <begin position="288"/>
        <end position="297"/>
    </location>
</feature>
<feature type="compositionally biased region" description="Basic and acidic residues" evidence="1">
    <location>
        <begin position="218"/>
        <end position="227"/>
    </location>
</feature>
<feature type="compositionally biased region" description="Polar residues" evidence="1">
    <location>
        <begin position="334"/>
        <end position="353"/>
    </location>
</feature>
<accession>A0A6J0K792</accession>
<dbReference type="PANTHER" id="PTHR31286:SF163">
    <property type="entry name" value="ZINC KNUCKLE CX2CX4HX4C DOMAIN-CONTAINING PROTEIN"/>
    <property type="match status" value="1"/>
</dbReference>
<dbReference type="AlphaFoldDB" id="A0A6J0K792"/>
<evidence type="ECO:0000256" key="1">
    <source>
        <dbReference type="SAM" id="MobiDB-lite"/>
    </source>
</evidence>
<feature type="region of interest" description="Disordered" evidence="1">
    <location>
        <begin position="218"/>
        <end position="401"/>
    </location>
</feature>
<organism evidence="4 5">
    <name type="scientific">Raphanus sativus</name>
    <name type="common">Radish</name>
    <name type="synonym">Raphanus raphanistrum var. sativus</name>
    <dbReference type="NCBI Taxonomy" id="3726"/>
    <lineage>
        <taxon>Eukaryota</taxon>
        <taxon>Viridiplantae</taxon>
        <taxon>Streptophyta</taxon>
        <taxon>Embryophyta</taxon>
        <taxon>Tracheophyta</taxon>
        <taxon>Spermatophyta</taxon>
        <taxon>Magnoliopsida</taxon>
        <taxon>eudicotyledons</taxon>
        <taxon>Gunneridae</taxon>
        <taxon>Pentapetalae</taxon>
        <taxon>rosids</taxon>
        <taxon>malvids</taxon>
        <taxon>Brassicales</taxon>
        <taxon>Brassicaceae</taxon>
        <taxon>Brassiceae</taxon>
        <taxon>Raphanus</taxon>
    </lineage>
</organism>
<evidence type="ECO:0000313" key="5">
    <source>
        <dbReference type="RefSeq" id="XP_018443346.1"/>
    </source>
</evidence>
<reference evidence="5" key="2">
    <citation type="submission" date="2025-08" db="UniProtKB">
        <authorList>
            <consortium name="RefSeq"/>
        </authorList>
    </citation>
    <scope>IDENTIFICATION</scope>
    <source>
        <tissue evidence="5">Leaf</tissue>
    </source>
</reference>
<feature type="compositionally biased region" description="Basic and acidic residues" evidence="1">
    <location>
        <begin position="514"/>
        <end position="533"/>
    </location>
</feature>
<dbReference type="PANTHER" id="PTHR31286">
    <property type="entry name" value="GLYCINE-RICH CELL WALL STRUCTURAL PROTEIN 1.8-LIKE"/>
    <property type="match status" value="1"/>
</dbReference>
<feature type="domain" description="DUF4283" evidence="2">
    <location>
        <begin position="38"/>
        <end position="116"/>
    </location>
</feature>
<evidence type="ECO:0000259" key="3">
    <source>
        <dbReference type="Pfam" id="PF14392"/>
    </source>
</evidence>
<feature type="compositionally biased region" description="Polar residues" evidence="1">
    <location>
        <begin position="581"/>
        <end position="608"/>
    </location>
</feature>
<feature type="region of interest" description="Disordered" evidence="1">
    <location>
        <begin position="503"/>
        <end position="678"/>
    </location>
</feature>
<evidence type="ECO:0000313" key="4">
    <source>
        <dbReference type="Proteomes" id="UP000504610"/>
    </source>
</evidence>
<gene>
    <name evidence="5" type="primary">LOC108815195</name>
</gene>
<dbReference type="Pfam" id="PF14111">
    <property type="entry name" value="DUF4283"/>
    <property type="match status" value="1"/>
</dbReference>
<protein>
    <submittedName>
        <fullName evidence="5">Uncharacterized protein LOC108815195</fullName>
    </submittedName>
</protein>
<dbReference type="Proteomes" id="UP000504610">
    <property type="component" value="Chromosome 7"/>
</dbReference>
<sequence length="678" mass="76688">MATRLTEAEKGKQQITETSRNKTLRIKAPNFDNSALIEANKLTLIGRLTNPREQKMWALLPSLPRKWNLLGKAVGSDLGNNCFQYRFEREEDLRRVLNNRPYHFAYWMVILQRWEPIISNSFPSQIPFWIRVKGLPLHYWHADMLDRVGRELGTIDNHELTRTTTRLRVFVDGLKPLIKESIVEYDSGEECLVTFEYERLELHCSICYSLLHSKDHCPEKETARPDTPHLPNLRTERELEGQRYIIPSNRSLSRNSTGQDITRNSQKQTRDSPGRTGKVSELGHKHHAFEVRLDRHGNPFGNRVSTKQTRNPPPENATLPKANSTLAWREKPAQEQTQDYTSPPYTKNRSPNGRSGYRNRDLFPQQPSGYWKPRTTNPNGEATSKAPVQKVPTTYEISPPGKTTLRVEESSVPTMEEVMEELHDVTRQYLSCPDPVEAAARRQRVQIGDAAGQMEETASAIIAAATRRQQKQALLSWEREVDNDPVTPPPLQTDQLQDILLPDPSVLFSPSSRVPKEREHVADHRKEASREDQSAPTEMGPAKLKSIVVSPLSEKEADQSQKHKEKNACIAEVENLKEPQAKTQQQKAPSVSKTRSPRYSPNILSGVSSKKRKLSQFQYSPGGGARNASGQTSQRRKKTATSDNAVGAALQPTNPPIQLIPATSKRKSDFRVPPPPGP</sequence>
<keyword evidence="4" id="KW-1185">Reference proteome</keyword>
<dbReference type="GeneID" id="108815195"/>
<reference evidence="4" key="1">
    <citation type="journal article" date="2019" name="Database">
        <title>The radish genome database (RadishGD): an integrated information resource for radish genomics.</title>
        <authorList>
            <person name="Yu H.J."/>
            <person name="Baek S."/>
            <person name="Lee Y.J."/>
            <person name="Cho A."/>
            <person name="Mun J.H."/>
        </authorList>
    </citation>
    <scope>NUCLEOTIDE SEQUENCE [LARGE SCALE GENOMIC DNA]</scope>
    <source>
        <strain evidence="4">cv. WK10039</strain>
    </source>
</reference>
<dbReference type="OrthoDB" id="10528473at2759"/>
<feature type="compositionally biased region" description="Polar residues" evidence="1">
    <location>
        <begin position="248"/>
        <end position="267"/>
    </location>
</feature>
<dbReference type="InterPro" id="IPR040256">
    <property type="entry name" value="At4g02000-like"/>
</dbReference>
<dbReference type="KEGG" id="rsz:108815195"/>
<evidence type="ECO:0000259" key="2">
    <source>
        <dbReference type="Pfam" id="PF14111"/>
    </source>
</evidence>
<feature type="domain" description="Zinc knuckle CX2CX4HX4C" evidence="3">
    <location>
        <begin position="172"/>
        <end position="218"/>
    </location>
</feature>
<dbReference type="RefSeq" id="XP_018443346.1">
    <property type="nucleotide sequence ID" value="XM_018587844.1"/>
</dbReference>
<dbReference type="Pfam" id="PF14392">
    <property type="entry name" value="zf-CCHC_4"/>
    <property type="match status" value="1"/>
</dbReference>